<dbReference type="SUPFAM" id="SSF53448">
    <property type="entry name" value="Nucleotide-diphospho-sugar transferases"/>
    <property type="match status" value="1"/>
</dbReference>
<feature type="transmembrane region" description="Helical" evidence="6">
    <location>
        <begin position="254"/>
        <end position="271"/>
    </location>
</feature>
<evidence type="ECO:0000256" key="6">
    <source>
        <dbReference type="SAM" id="Phobius"/>
    </source>
</evidence>
<evidence type="ECO:0000259" key="7">
    <source>
        <dbReference type="Pfam" id="PF00535"/>
    </source>
</evidence>
<feature type="domain" description="Glycosyltransferase 2-like" evidence="7">
    <location>
        <begin position="9"/>
        <end position="149"/>
    </location>
</feature>
<keyword evidence="2" id="KW-1003">Cell membrane</keyword>
<keyword evidence="6" id="KW-0812">Transmembrane</keyword>
<sequence length="317" mass="35542">MIIANTKISIVIPALNESAHLPATLTIIKKLFGNCDAVIVADNGSTDNTPGIANNFGARVTIHPGVSIGELRNQGAMLSDAEVLVFIDADVHLDSSWPENFEKVVKELTRNPLTIMGSRCRAASQTSFVNRYWYSRLNTEKNKNYINSGHLIVTRELFNKIAGFSSELTTGEDYDFCQRALKVGATLKPAPELIAWHEGYPASLKGFMQREMWHGRNEYKNLSLFLESKVAIISTCHLLIFLLTLITLFFTKSVLIPVIYVLMTAIILIGLTVQKFGFVNIRLFLGSASLYYFYLIARSLAWQFNKNRPTARNRVNT</sequence>
<feature type="transmembrane region" description="Helical" evidence="6">
    <location>
        <begin position="230"/>
        <end position="248"/>
    </location>
</feature>
<dbReference type="EMBL" id="AKKU01000001">
    <property type="protein sequence ID" value="EIW90362.1"/>
    <property type="molecule type" value="Genomic_DNA"/>
</dbReference>
<keyword evidence="10" id="KW-1185">Reference proteome</keyword>
<evidence type="ECO:0000256" key="4">
    <source>
        <dbReference type="ARBA" id="ARBA00022679"/>
    </source>
</evidence>
<protein>
    <submittedName>
        <fullName evidence="9">Glycosyl transferase family protein</fullName>
    </submittedName>
</protein>
<gene>
    <name evidence="9" type="ORF">AGRI_00785</name>
</gene>
<dbReference type="GO" id="GO:0016757">
    <property type="term" value="F:glycosyltransferase activity"/>
    <property type="evidence" value="ECO:0007669"/>
    <property type="project" value="UniProtKB-KW"/>
</dbReference>
<dbReference type="RefSeq" id="WP_008983136.1">
    <property type="nucleotide sequence ID" value="NZ_AKKU01000001.1"/>
</dbReference>
<dbReference type="Proteomes" id="UP000035062">
    <property type="component" value="Unassembled WGS sequence"/>
</dbReference>
<evidence type="ECO:0000259" key="8">
    <source>
        <dbReference type="Pfam" id="PF13632"/>
    </source>
</evidence>
<evidence type="ECO:0000256" key="1">
    <source>
        <dbReference type="ARBA" id="ARBA00004236"/>
    </source>
</evidence>
<keyword evidence="5 6" id="KW-0472">Membrane</keyword>
<feature type="transmembrane region" description="Helical" evidence="6">
    <location>
        <begin position="283"/>
        <end position="304"/>
    </location>
</feature>
<dbReference type="eggNOG" id="COG1216">
    <property type="taxonomic scope" value="Bacteria"/>
</dbReference>
<dbReference type="PANTHER" id="PTHR43646:SF2">
    <property type="entry name" value="GLYCOSYLTRANSFERASE 2-LIKE DOMAIN-CONTAINING PROTEIN"/>
    <property type="match status" value="1"/>
</dbReference>
<evidence type="ECO:0000256" key="5">
    <source>
        <dbReference type="ARBA" id="ARBA00023136"/>
    </source>
</evidence>
<dbReference type="InterPro" id="IPR001173">
    <property type="entry name" value="Glyco_trans_2-like"/>
</dbReference>
<dbReference type="PATRIC" id="fig|1195246.3.peg.161"/>
<dbReference type="Pfam" id="PF00535">
    <property type="entry name" value="Glycos_transf_2"/>
    <property type="match status" value="1"/>
</dbReference>
<dbReference type="InterPro" id="IPR029044">
    <property type="entry name" value="Nucleotide-diphossugar_trans"/>
</dbReference>
<evidence type="ECO:0000256" key="3">
    <source>
        <dbReference type="ARBA" id="ARBA00022676"/>
    </source>
</evidence>
<dbReference type="Gene3D" id="3.90.550.10">
    <property type="entry name" value="Spore Coat Polysaccharide Biosynthesis Protein SpsA, Chain A"/>
    <property type="match status" value="1"/>
</dbReference>
<dbReference type="AlphaFoldDB" id="I9P5R6"/>
<organism evidence="9 10">
    <name type="scientific">Alishewanella agri BL06</name>
    <dbReference type="NCBI Taxonomy" id="1195246"/>
    <lineage>
        <taxon>Bacteria</taxon>
        <taxon>Pseudomonadati</taxon>
        <taxon>Pseudomonadota</taxon>
        <taxon>Gammaproteobacteria</taxon>
        <taxon>Alteromonadales</taxon>
        <taxon>Alteromonadaceae</taxon>
        <taxon>Alishewanella</taxon>
    </lineage>
</organism>
<keyword evidence="6" id="KW-1133">Transmembrane helix</keyword>
<dbReference type="STRING" id="1195246.AGRI_00785"/>
<evidence type="ECO:0000313" key="10">
    <source>
        <dbReference type="Proteomes" id="UP000035062"/>
    </source>
</evidence>
<keyword evidence="3" id="KW-0328">Glycosyltransferase</keyword>
<feature type="domain" description="Glycosyltransferase 2-like" evidence="8">
    <location>
        <begin position="151"/>
        <end position="269"/>
    </location>
</feature>
<evidence type="ECO:0000313" key="9">
    <source>
        <dbReference type="EMBL" id="EIW90362.1"/>
    </source>
</evidence>
<evidence type="ECO:0000256" key="2">
    <source>
        <dbReference type="ARBA" id="ARBA00022475"/>
    </source>
</evidence>
<dbReference type="Pfam" id="PF13632">
    <property type="entry name" value="Glyco_trans_2_3"/>
    <property type="match status" value="1"/>
</dbReference>
<proteinExistence type="predicted"/>
<dbReference type="PANTHER" id="PTHR43646">
    <property type="entry name" value="GLYCOSYLTRANSFERASE"/>
    <property type="match status" value="1"/>
</dbReference>
<name>I9P5R6_9ALTE</name>
<reference evidence="9 10" key="1">
    <citation type="journal article" date="2012" name="J. Bacteriol.">
        <title>Genome Sequence of Pectin-Degrading Alishewanella agri, Isolated from Landfill Soil.</title>
        <authorList>
            <person name="Kim J."/>
            <person name="Jung J."/>
            <person name="Sung J.S."/>
            <person name="Chun J."/>
            <person name="Park W."/>
        </authorList>
    </citation>
    <scope>NUCLEOTIDE SEQUENCE [LARGE SCALE GENOMIC DNA]</scope>
    <source>
        <strain evidence="9 10">BL06</strain>
    </source>
</reference>
<comment type="subcellular location">
    <subcellularLocation>
        <location evidence="1">Cell membrane</location>
    </subcellularLocation>
</comment>
<dbReference type="GO" id="GO:0005886">
    <property type="term" value="C:plasma membrane"/>
    <property type="evidence" value="ECO:0007669"/>
    <property type="project" value="UniProtKB-SubCell"/>
</dbReference>
<accession>I9P5R6</accession>
<comment type="caution">
    <text evidence="9">The sequence shown here is derived from an EMBL/GenBank/DDBJ whole genome shotgun (WGS) entry which is preliminary data.</text>
</comment>
<keyword evidence="4 9" id="KW-0808">Transferase</keyword>